<dbReference type="InterPro" id="IPR013216">
    <property type="entry name" value="Methyltransf_11"/>
</dbReference>
<dbReference type="STRING" id="1079859.SAMN04515674_12032"/>
<organism evidence="2 3">
    <name type="scientific">Pseudarcicella hirudinis</name>
    <dbReference type="NCBI Taxonomy" id="1079859"/>
    <lineage>
        <taxon>Bacteria</taxon>
        <taxon>Pseudomonadati</taxon>
        <taxon>Bacteroidota</taxon>
        <taxon>Cytophagia</taxon>
        <taxon>Cytophagales</taxon>
        <taxon>Flectobacillaceae</taxon>
        <taxon>Pseudarcicella</taxon>
    </lineage>
</organism>
<dbReference type="OrthoDB" id="703529at2"/>
<feature type="domain" description="Methyltransferase type 11" evidence="1">
    <location>
        <begin position="43"/>
        <end position="134"/>
    </location>
</feature>
<dbReference type="AlphaFoldDB" id="A0A1I5YNT5"/>
<dbReference type="Pfam" id="PF08241">
    <property type="entry name" value="Methyltransf_11"/>
    <property type="match status" value="1"/>
</dbReference>
<evidence type="ECO:0000259" key="1">
    <source>
        <dbReference type="Pfam" id="PF08241"/>
    </source>
</evidence>
<dbReference type="Gene3D" id="3.40.50.150">
    <property type="entry name" value="Vaccinia Virus protein VP39"/>
    <property type="match status" value="1"/>
</dbReference>
<keyword evidence="2" id="KW-0489">Methyltransferase</keyword>
<sequence length="212" mass="24465">MTDIWENAFAERQEMWGLEPTESAIMANDFFKKQHIKNVLIPGIGYGRNAKLFVDNGIKVTGIEISETAIKLAEKHFGAVMKIYHGSVTDMPFDPELYESVFCYGLIYLLDFEERKKLIRDCYNQLQSDGYMIFSVISTNSPNYGMGKQIGENHFEIQGGPRLFFYDEEAIQKEFGAYGLMEFFEIDEPVNKGVNSPPFKFWFLKCWKGHLS</sequence>
<protein>
    <submittedName>
        <fullName evidence="2">Methyltransferase domain-containing protein</fullName>
    </submittedName>
</protein>
<gene>
    <name evidence="2" type="ORF">SAMN04515674_12032</name>
</gene>
<proteinExistence type="predicted"/>
<dbReference type="InterPro" id="IPR029063">
    <property type="entry name" value="SAM-dependent_MTases_sf"/>
</dbReference>
<keyword evidence="3" id="KW-1185">Reference proteome</keyword>
<dbReference type="CDD" id="cd02440">
    <property type="entry name" value="AdoMet_MTases"/>
    <property type="match status" value="1"/>
</dbReference>
<evidence type="ECO:0000313" key="2">
    <source>
        <dbReference type="EMBL" id="SFQ45735.1"/>
    </source>
</evidence>
<dbReference type="GO" id="GO:0008757">
    <property type="term" value="F:S-adenosylmethionine-dependent methyltransferase activity"/>
    <property type="evidence" value="ECO:0007669"/>
    <property type="project" value="InterPro"/>
</dbReference>
<dbReference type="SUPFAM" id="SSF53335">
    <property type="entry name" value="S-adenosyl-L-methionine-dependent methyltransferases"/>
    <property type="match status" value="1"/>
</dbReference>
<dbReference type="RefSeq" id="WP_092019606.1">
    <property type="nucleotide sequence ID" value="NZ_FOXH01000020.1"/>
</dbReference>
<evidence type="ECO:0000313" key="3">
    <source>
        <dbReference type="Proteomes" id="UP000199306"/>
    </source>
</evidence>
<dbReference type="Proteomes" id="UP000199306">
    <property type="component" value="Unassembled WGS sequence"/>
</dbReference>
<dbReference type="EMBL" id="FOXH01000020">
    <property type="protein sequence ID" value="SFQ45735.1"/>
    <property type="molecule type" value="Genomic_DNA"/>
</dbReference>
<accession>A0A1I5YNT5</accession>
<dbReference type="GO" id="GO:0032259">
    <property type="term" value="P:methylation"/>
    <property type="evidence" value="ECO:0007669"/>
    <property type="project" value="UniProtKB-KW"/>
</dbReference>
<reference evidence="2 3" key="1">
    <citation type="submission" date="2016-10" db="EMBL/GenBank/DDBJ databases">
        <authorList>
            <person name="de Groot N.N."/>
        </authorList>
    </citation>
    <scope>NUCLEOTIDE SEQUENCE [LARGE SCALE GENOMIC DNA]</scope>
    <source>
        <strain evidence="3">E92,LMG 26720,CCM 7988</strain>
    </source>
</reference>
<name>A0A1I5YNT5_9BACT</name>
<keyword evidence="2" id="KW-0808">Transferase</keyword>